<keyword evidence="3" id="KW-1185">Reference proteome</keyword>
<reference evidence="2 3" key="1">
    <citation type="submission" date="2015-08" db="EMBL/GenBank/DDBJ databases">
        <title>Next Generation Sequencing and Analysis of the Genome of Puccinia sorghi L Schw, the Causal Agent of Maize Common Rust.</title>
        <authorList>
            <person name="Rochi L."/>
            <person name="Burguener G."/>
            <person name="Darino M."/>
            <person name="Turjanski A."/>
            <person name="Kreff E."/>
            <person name="Dieguez M.J."/>
            <person name="Sacco F."/>
        </authorList>
    </citation>
    <scope>NUCLEOTIDE SEQUENCE [LARGE SCALE GENOMIC DNA]</scope>
    <source>
        <strain evidence="2 3">RO10H11247</strain>
    </source>
</reference>
<proteinExistence type="predicted"/>
<protein>
    <submittedName>
        <fullName evidence="2">Uncharacterized protein</fullName>
    </submittedName>
</protein>
<dbReference type="Proteomes" id="UP000037035">
    <property type="component" value="Unassembled WGS sequence"/>
</dbReference>
<feature type="region of interest" description="Disordered" evidence="1">
    <location>
        <begin position="1"/>
        <end position="26"/>
    </location>
</feature>
<evidence type="ECO:0000313" key="3">
    <source>
        <dbReference type="Proteomes" id="UP000037035"/>
    </source>
</evidence>
<dbReference type="VEuPathDB" id="FungiDB:VP01_2216g2"/>
<gene>
    <name evidence="2" type="ORF">VP01_2216g2</name>
</gene>
<comment type="caution">
    <text evidence="2">The sequence shown here is derived from an EMBL/GenBank/DDBJ whole genome shotgun (WGS) entry which is preliminary data.</text>
</comment>
<dbReference type="AlphaFoldDB" id="A0A0L6V904"/>
<evidence type="ECO:0000313" key="2">
    <source>
        <dbReference type="EMBL" id="KNZ57194.1"/>
    </source>
</evidence>
<dbReference type="EMBL" id="LAVV01007077">
    <property type="protein sequence ID" value="KNZ57194.1"/>
    <property type="molecule type" value="Genomic_DNA"/>
</dbReference>
<evidence type="ECO:0000256" key="1">
    <source>
        <dbReference type="SAM" id="MobiDB-lite"/>
    </source>
</evidence>
<name>A0A0L6V904_9BASI</name>
<feature type="compositionally biased region" description="Basic and acidic residues" evidence="1">
    <location>
        <begin position="8"/>
        <end position="22"/>
    </location>
</feature>
<accession>A0A0L6V904</accession>
<dbReference type="OrthoDB" id="2518877at2759"/>
<sequence>MGSPNEEGGSRKDWPSQPKHDMAPSQVLSAQSLLHHPLFEEAYNQIQSYQFLHSGLNLVLYPLNEYSIIFIIKFTSFDKLTPSEKDELNFISTFLHNSKLFINKVSSCSLACGGLVQAIV</sequence>
<organism evidence="2 3">
    <name type="scientific">Puccinia sorghi</name>
    <dbReference type="NCBI Taxonomy" id="27349"/>
    <lineage>
        <taxon>Eukaryota</taxon>
        <taxon>Fungi</taxon>
        <taxon>Dikarya</taxon>
        <taxon>Basidiomycota</taxon>
        <taxon>Pucciniomycotina</taxon>
        <taxon>Pucciniomycetes</taxon>
        <taxon>Pucciniales</taxon>
        <taxon>Pucciniaceae</taxon>
        <taxon>Puccinia</taxon>
    </lineage>
</organism>